<protein>
    <submittedName>
        <fullName evidence="1">Uncharacterized protein</fullName>
    </submittedName>
</protein>
<evidence type="ECO:0000313" key="1">
    <source>
        <dbReference type="EMBL" id="SCM71044.1"/>
    </source>
</evidence>
<sequence length="67" mass="7043">MATGRTEGKNGLFAHFLRAWEGFLGGRDFDLTSACGGLGNTEDPGHGEDTYGTRSLSARLNAVVSVP</sequence>
<accession>A0A212L0F2</accession>
<organism evidence="1">
    <name type="scientific">uncultured Desulfovibrio sp</name>
    <dbReference type="NCBI Taxonomy" id="167968"/>
    <lineage>
        <taxon>Bacteria</taxon>
        <taxon>Pseudomonadati</taxon>
        <taxon>Thermodesulfobacteriota</taxon>
        <taxon>Desulfovibrionia</taxon>
        <taxon>Desulfovibrionales</taxon>
        <taxon>Desulfovibrionaceae</taxon>
        <taxon>Desulfovibrio</taxon>
        <taxon>environmental samples</taxon>
    </lineage>
</organism>
<name>A0A212L0F2_9BACT</name>
<dbReference type="EMBL" id="FMJC01000001">
    <property type="protein sequence ID" value="SCM71044.1"/>
    <property type="molecule type" value="Genomic_DNA"/>
</dbReference>
<dbReference type="AlphaFoldDB" id="A0A212L0F2"/>
<gene>
    <name evidence="1" type="ORF">KL86DES1_10821</name>
</gene>
<reference evidence="1" key="1">
    <citation type="submission" date="2016-08" db="EMBL/GenBank/DDBJ databases">
        <authorList>
            <person name="Seilhamer J.J."/>
        </authorList>
    </citation>
    <scope>NUCLEOTIDE SEQUENCE</scope>
    <source>
        <strain evidence="1">86-1</strain>
    </source>
</reference>
<proteinExistence type="predicted"/>